<proteinExistence type="inferred from homology"/>
<protein>
    <submittedName>
        <fullName evidence="5">Glycosyltransferase</fullName>
        <ecNumber evidence="5">2.4.-.-</ecNumber>
    </submittedName>
</protein>
<dbReference type="PANTHER" id="PTHR43685:SF5">
    <property type="entry name" value="GLYCOSYLTRANSFERASE EPSE-RELATED"/>
    <property type="match status" value="1"/>
</dbReference>
<keyword evidence="2 5" id="KW-0328">Glycosyltransferase</keyword>
<reference evidence="5 6" key="1">
    <citation type="submission" date="2022-11" db="EMBL/GenBank/DDBJ databases">
        <title>Nonomuraea corallina sp. nov., a new species of the genus Nonomuraea isolated from sea side sediment in Thai sea.</title>
        <authorList>
            <person name="Ngamcharungchit C."/>
            <person name="Matsumoto A."/>
            <person name="Suriyachadkun C."/>
            <person name="Panbangred W."/>
            <person name="Inahashi Y."/>
            <person name="Intra B."/>
        </authorList>
    </citation>
    <scope>NUCLEOTIDE SEQUENCE [LARGE SCALE GENOMIC DNA]</scope>
    <source>
        <strain evidence="5 6">DSM 43553</strain>
    </source>
</reference>
<sequence length="290" mass="31709">MRADSKVTVVVVTRDRLRTLQRSLPRHRGPVILVDNGSTDGTAGFVRRHHPHVQVVENGRNLGAPARNVGVRLARTPYVAFADDDSWWAPGALERAAGLFDAHPRLAVLGARVLVGPEERLDPVSEEMRRSPLGVAADLPGPSVLGFLACGAMVRRDAFLEAGGFDDVVFFFGEEERLALDLAARGWGLAYADDVVAHHHPSPPRDPAARQALAARNALLTAVLRRPWPVVARRSLDALRQGRAGRRGLLDALPRLRRALARREALPPEVERARKALDRYNLLLLGSNGL</sequence>
<dbReference type="InterPro" id="IPR001173">
    <property type="entry name" value="Glyco_trans_2-like"/>
</dbReference>
<evidence type="ECO:0000256" key="3">
    <source>
        <dbReference type="ARBA" id="ARBA00022679"/>
    </source>
</evidence>
<accession>A0ABT4T442</accession>
<comment type="similarity">
    <text evidence="1">Belongs to the glycosyltransferase 2 family.</text>
</comment>
<dbReference type="Pfam" id="PF00535">
    <property type="entry name" value="Glycos_transf_2"/>
    <property type="match status" value="1"/>
</dbReference>
<name>A0ABT4T442_9ACTN</name>
<dbReference type="InterPro" id="IPR029044">
    <property type="entry name" value="Nucleotide-diphossugar_trans"/>
</dbReference>
<evidence type="ECO:0000256" key="1">
    <source>
        <dbReference type="ARBA" id="ARBA00006739"/>
    </source>
</evidence>
<comment type="caution">
    <text evidence="5">The sequence shown here is derived from an EMBL/GenBank/DDBJ whole genome shotgun (WGS) entry which is preliminary data.</text>
</comment>
<gene>
    <name evidence="5" type="ORF">OUY24_25665</name>
</gene>
<organism evidence="5 6">
    <name type="scientific">Nonomuraea ferruginea</name>
    <dbReference type="NCBI Taxonomy" id="46174"/>
    <lineage>
        <taxon>Bacteria</taxon>
        <taxon>Bacillati</taxon>
        <taxon>Actinomycetota</taxon>
        <taxon>Actinomycetes</taxon>
        <taxon>Streptosporangiales</taxon>
        <taxon>Streptosporangiaceae</taxon>
        <taxon>Nonomuraea</taxon>
    </lineage>
</organism>
<dbReference type="GO" id="GO:0016757">
    <property type="term" value="F:glycosyltransferase activity"/>
    <property type="evidence" value="ECO:0007669"/>
    <property type="project" value="UniProtKB-KW"/>
</dbReference>
<feature type="domain" description="Glycosyltransferase 2-like" evidence="4">
    <location>
        <begin position="31"/>
        <end position="159"/>
    </location>
</feature>
<dbReference type="InterPro" id="IPR050834">
    <property type="entry name" value="Glycosyltransf_2"/>
</dbReference>
<evidence type="ECO:0000259" key="4">
    <source>
        <dbReference type="Pfam" id="PF00535"/>
    </source>
</evidence>
<evidence type="ECO:0000313" key="6">
    <source>
        <dbReference type="Proteomes" id="UP001212498"/>
    </source>
</evidence>
<dbReference type="Proteomes" id="UP001212498">
    <property type="component" value="Unassembled WGS sequence"/>
</dbReference>
<keyword evidence="3 5" id="KW-0808">Transferase</keyword>
<evidence type="ECO:0000313" key="5">
    <source>
        <dbReference type="EMBL" id="MDA0644029.1"/>
    </source>
</evidence>
<evidence type="ECO:0000256" key="2">
    <source>
        <dbReference type="ARBA" id="ARBA00022676"/>
    </source>
</evidence>
<dbReference type="Gene3D" id="3.90.550.10">
    <property type="entry name" value="Spore Coat Polysaccharide Biosynthesis Protein SpsA, Chain A"/>
    <property type="match status" value="1"/>
</dbReference>
<keyword evidence="6" id="KW-1185">Reference proteome</keyword>
<dbReference type="PANTHER" id="PTHR43685">
    <property type="entry name" value="GLYCOSYLTRANSFERASE"/>
    <property type="match status" value="1"/>
</dbReference>
<dbReference type="SUPFAM" id="SSF53448">
    <property type="entry name" value="Nucleotide-diphospho-sugar transferases"/>
    <property type="match status" value="1"/>
</dbReference>
<dbReference type="RefSeq" id="WP_271278137.1">
    <property type="nucleotide sequence ID" value="NZ_BAABFD010000021.1"/>
</dbReference>
<dbReference type="EC" id="2.4.-.-" evidence="5"/>
<dbReference type="EMBL" id="JAPNUD010000083">
    <property type="protein sequence ID" value="MDA0644029.1"/>
    <property type="molecule type" value="Genomic_DNA"/>
</dbReference>